<dbReference type="OrthoDB" id="5289372at2"/>
<keyword evidence="4" id="KW-1185">Reference proteome</keyword>
<feature type="transmembrane region" description="Helical" evidence="1">
    <location>
        <begin position="205"/>
        <end position="223"/>
    </location>
</feature>
<reference evidence="3 4" key="1">
    <citation type="submission" date="2019-01" db="EMBL/GenBank/DDBJ databases">
        <title>Draft genome sequence of Cellulomonas takizawaensis strain TKZ-21.</title>
        <authorList>
            <person name="Yamamura H."/>
            <person name="Hayashi T."/>
            <person name="Hamada M."/>
            <person name="Serisawa Y."/>
            <person name="Matsuyama K."/>
            <person name="Nakagawa Y."/>
            <person name="Otoguro M."/>
            <person name="Yanagida F."/>
            <person name="Hayakawa M."/>
        </authorList>
    </citation>
    <scope>NUCLEOTIDE SEQUENCE [LARGE SCALE GENOMIC DNA]</scope>
    <source>
        <strain evidence="3 4">NBRC12680</strain>
    </source>
</reference>
<keyword evidence="1" id="KW-0812">Transmembrane</keyword>
<feature type="domain" description="Phosphatidic acid phosphatase type 2/haloperoxidase" evidence="2">
    <location>
        <begin position="108"/>
        <end position="220"/>
    </location>
</feature>
<organism evidence="3 4">
    <name type="scientific">Cellulomonas biazotea</name>
    <dbReference type="NCBI Taxonomy" id="1709"/>
    <lineage>
        <taxon>Bacteria</taxon>
        <taxon>Bacillati</taxon>
        <taxon>Actinomycetota</taxon>
        <taxon>Actinomycetes</taxon>
        <taxon>Micrococcales</taxon>
        <taxon>Cellulomonadaceae</taxon>
        <taxon>Cellulomonas</taxon>
    </lineage>
</organism>
<evidence type="ECO:0000256" key="1">
    <source>
        <dbReference type="SAM" id="Phobius"/>
    </source>
</evidence>
<protein>
    <recommendedName>
        <fullName evidence="2">Phosphatidic acid phosphatase type 2/haloperoxidase domain-containing protein</fullName>
    </recommendedName>
</protein>
<feature type="transmembrane region" description="Helical" evidence="1">
    <location>
        <begin position="105"/>
        <end position="129"/>
    </location>
</feature>
<dbReference type="Proteomes" id="UP000289954">
    <property type="component" value="Unassembled WGS sequence"/>
</dbReference>
<comment type="caution">
    <text evidence="3">The sequence shown here is derived from an EMBL/GenBank/DDBJ whole genome shotgun (WGS) entry which is preliminary data.</text>
</comment>
<dbReference type="Pfam" id="PF01569">
    <property type="entry name" value="PAP2"/>
    <property type="match status" value="1"/>
</dbReference>
<dbReference type="InterPro" id="IPR000326">
    <property type="entry name" value="PAP2/HPO"/>
</dbReference>
<feature type="transmembrane region" description="Helical" evidence="1">
    <location>
        <begin position="71"/>
        <end position="98"/>
    </location>
</feature>
<sequence>MHTFLHRYELDTTAPSAREFWRDLSRRALLPAVALWVVVVGVGLLLVGPLGNLPAEAPVNQWFVERRTATLNIVTMFLSGIGQTEFLIGACVLTIALVWWRTKQWWFAIVPGIAVAVQALVFITAAVVVGRSRPEVEHLDDSPPTSSYPSGHTGAATAFYLTLAALCQRIGNPVLRWVATVLCLLVPFCVGIGRMYRGMHSLTDVLMGFVNGVACAVLAWNYLRRDVSGTRAGRGAVSAGRSR</sequence>
<dbReference type="SMART" id="SM00014">
    <property type="entry name" value="acidPPc"/>
    <property type="match status" value="1"/>
</dbReference>
<feature type="transmembrane region" description="Helical" evidence="1">
    <location>
        <begin position="174"/>
        <end position="193"/>
    </location>
</feature>
<dbReference type="Gene3D" id="1.20.144.10">
    <property type="entry name" value="Phosphatidic acid phosphatase type 2/haloperoxidase"/>
    <property type="match status" value="1"/>
</dbReference>
<dbReference type="EMBL" id="BIMR01000149">
    <property type="protein sequence ID" value="GCE76945.1"/>
    <property type="molecule type" value="Genomic_DNA"/>
</dbReference>
<evidence type="ECO:0000313" key="4">
    <source>
        <dbReference type="Proteomes" id="UP000289954"/>
    </source>
</evidence>
<dbReference type="CDD" id="cd03392">
    <property type="entry name" value="PAP2_like_2"/>
    <property type="match status" value="1"/>
</dbReference>
<dbReference type="PANTHER" id="PTHR14969">
    <property type="entry name" value="SPHINGOSINE-1-PHOSPHATE PHOSPHOHYDROLASE"/>
    <property type="match status" value="1"/>
</dbReference>
<gene>
    <name evidence="3" type="ORF">CBZ_20010</name>
</gene>
<accession>A0A402DS76</accession>
<dbReference type="InterPro" id="IPR036938">
    <property type="entry name" value="PAP2/HPO_sf"/>
</dbReference>
<dbReference type="PANTHER" id="PTHR14969:SF13">
    <property type="entry name" value="AT30094P"/>
    <property type="match status" value="1"/>
</dbReference>
<evidence type="ECO:0000313" key="3">
    <source>
        <dbReference type="EMBL" id="GCE76945.1"/>
    </source>
</evidence>
<dbReference type="AlphaFoldDB" id="A0A402DS76"/>
<name>A0A402DS76_9CELL</name>
<evidence type="ECO:0000259" key="2">
    <source>
        <dbReference type="SMART" id="SM00014"/>
    </source>
</evidence>
<feature type="transmembrane region" description="Helical" evidence="1">
    <location>
        <begin position="149"/>
        <end position="167"/>
    </location>
</feature>
<dbReference type="SUPFAM" id="SSF48317">
    <property type="entry name" value="Acid phosphatase/Vanadium-dependent haloperoxidase"/>
    <property type="match status" value="1"/>
</dbReference>
<feature type="transmembrane region" description="Helical" evidence="1">
    <location>
        <begin position="28"/>
        <end position="51"/>
    </location>
</feature>
<keyword evidence="1" id="KW-0472">Membrane</keyword>
<keyword evidence="1" id="KW-1133">Transmembrane helix</keyword>
<dbReference type="RefSeq" id="WP_130781547.1">
    <property type="nucleotide sequence ID" value="NZ_BIMR01000149.1"/>
</dbReference>
<proteinExistence type="predicted"/>